<reference evidence="3" key="1">
    <citation type="journal article" date="2020" name="Stud. Mycol.">
        <title>101 Dothideomycetes genomes: a test case for predicting lifestyles and emergence of pathogens.</title>
        <authorList>
            <person name="Haridas S."/>
            <person name="Albert R."/>
            <person name="Binder M."/>
            <person name="Bloem J."/>
            <person name="Labutti K."/>
            <person name="Salamov A."/>
            <person name="Andreopoulos B."/>
            <person name="Baker S."/>
            <person name="Barry K."/>
            <person name="Bills G."/>
            <person name="Bluhm B."/>
            <person name="Cannon C."/>
            <person name="Castanera R."/>
            <person name="Culley D."/>
            <person name="Daum C."/>
            <person name="Ezra D."/>
            <person name="Gonzalez J."/>
            <person name="Henrissat B."/>
            <person name="Kuo A."/>
            <person name="Liang C."/>
            <person name="Lipzen A."/>
            <person name="Lutzoni F."/>
            <person name="Magnuson J."/>
            <person name="Mondo S."/>
            <person name="Nolan M."/>
            <person name="Ohm R."/>
            <person name="Pangilinan J."/>
            <person name="Park H.-J."/>
            <person name="Ramirez L."/>
            <person name="Alfaro M."/>
            <person name="Sun H."/>
            <person name="Tritt A."/>
            <person name="Yoshinaga Y."/>
            <person name="Zwiers L.-H."/>
            <person name="Turgeon B."/>
            <person name="Goodwin S."/>
            <person name="Spatafora J."/>
            <person name="Crous P."/>
            <person name="Grigoriev I."/>
        </authorList>
    </citation>
    <scope>NUCLEOTIDE SEQUENCE</scope>
    <source>
        <strain evidence="3">CBS 123094</strain>
    </source>
</reference>
<keyword evidence="1" id="KW-0472">Membrane</keyword>
<name>A0A6A5X1C0_9PLEO</name>
<evidence type="ECO:0000313" key="3">
    <source>
        <dbReference type="EMBL" id="KAF2006641.1"/>
    </source>
</evidence>
<evidence type="ECO:0000313" key="4">
    <source>
        <dbReference type="Proteomes" id="UP000799779"/>
    </source>
</evidence>
<sequence>MAVQSSISWDTIGPFIIWQFLIPFAASWLQTILYAVFIRAGDPKPLPNTPRFLKHRRQLLMLIYITYFLFTIYEVDYELQRFSNAYNELGVPVDVSESGLQSRFRKLTVRFHPDKVSVGDRDRANDYYVHLKHMRDVVLDPAKRFAYDRFGPDILTQCRSCITVAEYTSHALLVILYTYGGLLVFLVGSNALGYLRDGAYWRYLAILAMATYEVRTGLRPDYPPFLATYFNPLFTSLRLRPAYVPFQATTILRKATLSLAQFLGLLVPLYTTDPSKPPKATDDTDEARHKQIDLLERVVAEGNTDAGRLLELESMPYRENEKAKSELREALKKYMVQNVVHQEKDVRNAIGQSIARRRGGVPMGARGTR</sequence>
<dbReference type="CDD" id="cd06257">
    <property type="entry name" value="DnaJ"/>
    <property type="match status" value="1"/>
</dbReference>
<evidence type="ECO:0000259" key="2">
    <source>
        <dbReference type="PROSITE" id="PS50076"/>
    </source>
</evidence>
<proteinExistence type="predicted"/>
<dbReference type="OrthoDB" id="436519at2759"/>
<evidence type="ECO:0000256" key="1">
    <source>
        <dbReference type="SAM" id="Phobius"/>
    </source>
</evidence>
<feature type="transmembrane region" description="Helical" evidence="1">
    <location>
        <begin position="174"/>
        <end position="195"/>
    </location>
</feature>
<dbReference type="PROSITE" id="PS50076">
    <property type="entry name" value="DNAJ_2"/>
    <property type="match status" value="1"/>
</dbReference>
<organism evidence="3 4">
    <name type="scientific">Amniculicola lignicola CBS 123094</name>
    <dbReference type="NCBI Taxonomy" id="1392246"/>
    <lineage>
        <taxon>Eukaryota</taxon>
        <taxon>Fungi</taxon>
        <taxon>Dikarya</taxon>
        <taxon>Ascomycota</taxon>
        <taxon>Pezizomycotina</taxon>
        <taxon>Dothideomycetes</taxon>
        <taxon>Pleosporomycetidae</taxon>
        <taxon>Pleosporales</taxon>
        <taxon>Amniculicolaceae</taxon>
        <taxon>Amniculicola</taxon>
    </lineage>
</organism>
<dbReference type="InterPro" id="IPR036869">
    <property type="entry name" value="J_dom_sf"/>
</dbReference>
<protein>
    <recommendedName>
        <fullName evidence="2">J domain-containing protein</fullName>
    </recommendedName>
</protein>
<dbReference type="Pfam" id="PF00226">
    <property type="entry name" value="DnaJ"/>
    <property type="match status" value="1"/>
</dbReference>
<keyword evidence="4" id="KW-1185">Reference proteome</keyword>
<keyword evidence="1" id="KW-1133">Transmembrane helix</keyword>
<dbReference type="Proteomes" id="UP000799779">
    <property type="component" value="Unassembled WGS sequence"/>
</dbReference>
<feature type="transmembrane region" description="Helical" evidence="1">
    <location>
        <begin position="15"/>
        <end position="38"/>
    </location>
</feature>
<dbReference type="PRINTS" id="PR00625">
    <property type="entry name" value="JDOMAIN"/>
</dbReference>
<dbReference type="AlphaFoldDB" id="A0A6A5X1C0"/>
<feature type="domain" description="J" evidence="2">
    <location>
        <begin position="84"/>
        <end position="151"/>
    </location>
</feature>
<dbReference type="InterPro" id="IPR001623">
    <property type="entry name" value="DnaJ_domain"/>
</dbReference>
<feature type="transmembrane region" description="Helical" evidence="1">
    <location>
        <begin position="59"/>
        <end position="75"/>
    </location>
</feature>
<accession>A0A6A5X1C0</accession>
<gene>
    <name evidence="3" type="ORF">P154DRAFT_615355</name>
</gene>
<dbReference type="EMBL" id="ML977559">
    <property type="protein sequence ID" value="KAF2006641.1"/>
    <property type="molecule type" value="Genomic_DNA"/>
</dbReference>
<keyword evidence="1" id="KW-0812">Transmembrane</keyword>
<dbReference type="SUPFAM" id="SSF46565">
    <property type="entry name" value="Chaperone J-domain"/>
    <property type="match status" value="1"/>
</dbReference>
<dbReference type="Gene3D" id="1.10.287.110">
    <property type="entry name" value="DnaJ domain"/>
    <property type="match status" value="1"/>
</dbReference>